<dbReference type="EMBL" id="JACGZW010000003">
    <property type="protein sequence ID" value="MBB1153509.1"/>
    <property type="molecule type" value="Genomic_DNA"/>
</dbReference>
<proteinExistence type="predicted"/>
<name>A0A7W3ZA80_9PSEU</name>
<evidence type="ECO:0000313" key="1">
    <source>
        <dbReference type="EMBL" id="MBB1153509.1"/>
    </source>
</evidence>
<gene>
    <name evidence="1" type="ORF">H4281_10245</name>
</gene>
<protein>
    <submittedName>
        <fullName evidence="1">Uncharacterized protein</fullName>
    </submittedName>
</protein>
<accession>A0A7W3ZA80</accession>
<comment type="caution">
    <text evidence="1">The sequence shown here is derived from an EMBL/GenBank/DDBJ whole genome shotgun (WGS) entry which is preliminary data.</text>
</comment>
<dbReference type="RefSeq" id="WP_182890630.1">
    <property type="nucleotide sequence ID" value="NZ_JACGZW010000003.1"/>
</dbReference>
<evidence type="ECO:0000313" key="2">
    <source>
        <dbReference type="Proteomes" id="UP000526734"/>
    </source>
</evidence>
<dbReference type="Proteomes" id="UP000526734">
    <property type="component" value="Unassembled WGS sequence"/>
</dbReference>
<reference evidence="1 2" key="1">
    <citation type="submission" date="2020-08" db="EMBL/GenBank/DDBJ databases">
        <title>Amycolatopsis sp. nov. DR6-1 isolated from Dendrobium heterocarpum.</title>
        <authorList>
            <person name="Tedsree N."/>
            <person name="Kuncharoen N."/>
            <person name="Likhitwitayawuid K."/>
            <person name="Tanasupawat S."/>
        </authorList>
    </citation>
    <scope>NUCLEOTIDE SEQUENCE [LARGE SCALE GENOMIC DNA]</scope>
    <source>
        <strain evidence="1 2">DR6-1</strain>
    </source>
</reference>
<dbReference type="AlphaFoldDB" id="A0A7W3ZA80"/>
<keyword evidence="2" id="KW-1185">Reference proteome</keyword>
<sequence>MIAAQLTCSQKLDDRGEGQDRFVTLVFTTEYILGYHDDLATEIPAASLSITVKGSAADLFEIGQPYDVNITEEEE</sequence>
<organism evidence="1 2">
    <name type="scientific">Amycolatopsis dendrobii</name>
    <dbReference type="NCBI Taxonomy" id="2760662"/>
    <lineage>
        <taxon>Bacteria</taxon>
        <taxon>Bacillati</taxon>
        <taxon>Actinomycetota</taxon>
        <taxon>Actinomycetes</taxon>
        <taxon>Pseudonocardiales</taxon>
        <taxon>Pseudonocardiaceae</taxon>
        <taxon>Amycolatopsis</taxon>
    </lineage>
</organism>